<name>A0A1B1YH75_THEST</name>
<dbReference type="InterPro" id="IPR050833">
    <property type="entry name" value="Poly_Biosynth_Transport"/>
</dbReference>
<dbReference type="RefSeq" id="WP_065820440.1">
    <property type="nucleotide sequence ID" value="NZ_CP014673.1"/>
</dbReference>
<protein>
    <submittedName>
        <fullName evidence="7">Stage V sporulation protein B</fullName>
    </submittedName>
</protein>
<dbReference type="PANTHER" id="PTHR30250:SF24">
    <property type="entry name" value="STAGE V SPORULATION PROTEIN B"/>
    <property type="match status" value="1"/>
</dbReference>
<dbReference type="EMBL" id="CP014673">
    <property type="protein sequence ID" value="ANX00114.1"/>
    <property type="molecule type" value="Genomic_DNA"/>
</dbReference>
<feature type="transmembrane region" description="Helical" evidence="6">
    <location>
        <begin position="324"/>
        <end position="344"/>
    </location>
</feature>
<proteinExistence type="predicted"/>
<sequence length="518" mass="56914">MRKKSLKQNTFILTVAGFVVKLLGFFYRIFVANSIGAEGMGLFQLVLPVYNFILLGLTAGLGIAISRLVAEETALGNHRNAKRITVVSGVAVFIAGTVIVSVLLLNLDFVVDVFVGDVRTKSAIYYLLPTIPFIAALSTLKGYFYGRQEVIPNAVSQVAEQVTKLVVVYLIAGFFINGDLEQKCLFATIGLITGEIANVLTVFIAYKFRKSDKHTPRQRIMRKRDIAVALLRISLPITANRLVLSLLGTVEFLWIPQRLSVYGMTHEEALTQYGKLTGMASPVISFPSMLTAALATALVPAIAEAVATRRMNIANRQISRSVRVTLVLGFLFTSLFICFAYEISDLIYPGQNVGHMLYLLSFTAVFFYLQQTLLGILNGLGKETATLKHSMITSLIRLGFVWFGIPYFGLNAYIASLIVSNFAGAMLNMRTVIKTTGMSLEIGDWIIKPLVASISGIIAAPVIKMAVSSVLNSQLLILLVSAGICGGMMIAMLIFMGVFEIRDMRHMIPFNIDKYRKL</sequence>
<dbReference type="Proteomes" id="UP000092931">
    <property type="component" value="Chromosome"/>
</dbReference>
<keyword evidence="4 6" id="KW-1133">Transmembrane helix</keyword>
<dbReference type="PIRSF" id="PIRSF038958">
    <property type="entry name" value="PG_synth_SpoVB"/>
    <property type="match status" value="1"/>
</dbReference>
<evidence type="ECO:0000256" key="1">
    <source>
        <dbReference type="ARBA" id="ARBA00004651"/>
    </source>
</evidence>
<evidence type="ECO:0000256" key="4">
    <source>
        <dbReference type="ARBA" id="ARBA00022989"/>
    </source>
</evidence>
<dbReference type="CDD" id="cd13124">
    <property type="entry name" value="MATE_SpoVB_like"/>
    <property type="match status" value="1"/>
</dbReference>
<dbReference type="PANTHER" id="PTHR30250">
    <property type="entry name" value="PST FAMILY PREDICTED COLANIC ACID TRANSPORTER"/>
    <property type="match status" value="1"/>
</dbReference>
<feature type="transmembrane region" description="Helical" evidence="6">
    <location>
        <begin position="42"/>
        <end position="64"/>
    </location>
</feature>
<dbReference type="GO" id="GO:0005886">
    <property type="term" value="C:plasma membrane"/>
    <property type="evidence" value="ECO:0007669"/>
    <property type="project" value="UniProtKB-SubCell"/>
</dbReference>
<keyword evidence="3 6" id="KW-0812">Transmembrane</keyword>
<feature type="transmembrane region" description="Helical" evidence="6">
    <location>
        <begin position="84"/>
        <end position="104"/>
    </location>
</feature>
<dbReference type="Pfam" id="PF01943">
    <property type="entry name" value="Polysacc_synt"/>
    <property type="match status" value="1"/>
</dbReference>
<evidence type="ECO:0000256" key="2">
    <source>
        <dbReference type="ARBA" id="ARBA00022475"/>
    </source>
</evidence>
<organism evidence="7 8">
    <name type="scientific">Thermoclostridium stercorarium subsp. leptospartum DSM 9219</name>
    <dbReference type="NCBI Taxonomy" id="1346611"/>
    <lineage>
        <taxon>Bacteria</taxon>
        <taxon>Bacillati</taxon>
        <taxon>Bacillota</taxon>
        <taxon>Clostridia</taxon>
        <taxon>Eubacteriales</taxon>
        <taxon>Oscillospiraceae</taxon>
        <taxon>Thermoclostridium</taxon>
    </lineage>
</organism>
<feature type="transmembrane region" description="Helical" evidence="6">
    <location>
        <begin position="229"/>
        <end position="255"/>
    </location>
</feature>
<comment type="subcellular location">
    <subcellularLocation>
        <location evidence="1">Cell membrane</location>
        <topology evidence="1">Multi-pass membrane protein</topology>
    </subcellularLocation>
</comment>
<dbReference type="InterPro" id="IPR024923">
    <property type="entry name" value="PG_synth_SpoVB"/>
</dbReference>
<feature type="transmembrane region" description="Helical" evidence="6">
    <location>
        <begin position="158"/>
        <end position="176"/>
    </location>
</feature>
<evidence type="ECO:0000313" key="7">
    <source>
        <dbReference type="EMBL" id="ANX00114.1"/>
    </source>
</evidence>
<feature type="transmembrane region" description="Helical" evidence="6">
    <location>
        <begin position="12"/>
        <end position="30"/>
    </location>
</feature>
<keyword evidence="2" id="KW-1003">Cell membrane</keyword>
<evidence type="ECO:0000256" key="6">
    <source>
        <dbReference type="SAM" id="Phobius"/>
    </source>
</evidence>
<feature type="transmembrane region" description="Helical" evidence="6">
    <location>
        <begin position="124"/>
        <end position="146"/>
    </location>
</feature>
<evidence type="ECO:0000256" key="3">
    <source>
        <dbReference type="ARBA" id="ARBA00022692"/>
    </source>
</evidence>
<feature type="transmembrane region" description="Helical" evidence="6">
    <location>
        <begin position="475"/>
        <end position="499"/>
    </location>
</feature>
<evidence type="ECO:0000256" key="5">
    <source>
        <dbReference type="ARBA" id="ARBA00023136"/>
    </source>
</evidence>
<evidence type="ECO:0000313" key="8">
    <source>
        <dbReference type="Proteomes" id="UP000092931"/>
    </source>
</evidence>
<reference evidence="7 8" key="1">
    <citation type="submission" date="2016-02" db="EMBL/GenBank/DDBJ databases">
        <title>Comparison of Clostridium stercorarium subspecies using comparative genomics and transcriptomics.</title>
        <authorList>
            <person name="Schellenberg J."/>
            <person name="Thallinger G."/>
            <person name="Levin D.B."/>
            <person name="Zhang X."/>
            <person name="Alvare G."/>
            <person name="Fristensky B."/>
            <person name="Sparling R."/>
        </authorList>
    </citation>
    <scope>NUCLEOTIDE SEQUENCE [LARGE SCALE GENOMIC DNA]</scope>
    <source>
        <strain evidence="7 8">DSM 9219</strain>
    </source>
</reference>
<gene>
    <name evidence="7" type="ORF">CSTERLE_00140</name>
</gene>
<accession>A0A1B1YH75</accession>
<feature type="transmembrane region" description="Helical" evidence="6">
    <location>
        <begin position="188"/>
        <end position="208"/>
    </location>
</feature>
<keyword evidence="5 6" id="KW-0472">Membrane</keyword>
<feature type="transmembrane region" description="Helical" evidence="6">
    <location>
        <begin position="356"/>
        <end position="377"/>
    </location>
</feature>
<dbReference type="InterPro" id="IPR002797">
    <property type="entry name" value="Polysacc_synth"/>
</dbReference>
<feature type="transmembrane region" description="Helical" evidence="6">
    <location>
        <begin position="283"/>
        <end position="303"/>
    </location>
</feature>
<dbReference type="AlphaFoldDB" id="A0A1B1YH75"/>